<gene>
    <name evidence="4" type="ORF">CP978_26355</name>
</gene>
<accession>A0A5P2WDZ0</accession>
<evidence type="ECO:0000313" key="5">
    <source>
        <dbReference type="Proteomes" id="UP000325763"/>
    </source>
</evidence>
<proteinExistence type="predicted"/>
<dbReference type="KEGG" id="snq:CP978_26355"/>
<dbReference type="Proteomes" id="UP000325763">
    <property type="component" value="Chromosome"/>
</dbReference>
<evidence type="ECO:0000313" key="4">
    <source>
        <dbReference type="EMBL" id="QEV41609.1"/>
    </source>
</evidence>
<name>A0A5P2WDZ0_9ACTN</name>
<dbReference type="Pfam" id="PF04738">
    <property type="entry name" value="Lant_dehydr_N"/>
    <property type="match status" value="1"/>
</dbReference>
<dbReference type="InterPro" id="IPR006827">
    <property type="entry name" value="Lant_deHydtase_N"/>
</dbReference>
<reference evidence="4 5" key="1">
    <citation type="submission" date="2017-09" db="EMBL/GenBank/DDBJ databases">
        <title>Streptomyces genome completion.</title>
        <authorList>
            <person name="Lee N."/>
            <person name="Cho B.-K."/>
        </authorList>
    </citation>
    <scope>NUCLEOTIDE SEQUENCE [LARGE SCALE GENOMIC DNA]</scope>
    <source>
        <strain evidence="4 5">ATCC 14899</strain>
    </source>
</reference>
<feature type="domain" description="Thiopeptide-type bacteriocin biosynthesis" evidence="3">
    <location>
        <begin position="753"/>
        <end position="987"/>
    </location>
</feature>
<evidence type="ECO:0000256" key="1">
    <source>
        <dbReference type="SAM" id="MobiDB-lite"/>
    </source>
</evidence>
<dbReference type="Pfam" id="PF14028">
    <property type="entry name" value="Lant_dehydr_C"/>
    <property type="match status" value="1"/>
</dbReference>
<evidence type="ECO:0000259" key="3">
    <source>
        <dbReference type="Pfam" id="PF14028"/>
    </source>
</evidence>
<sequence length="997" mass="108762">MMEGGGTPVTRPIYRRFGDVLVLRAAAMPATARPTDWPVVGSSDACRQWLERVWDDNTFVTSLRAASPRLVGYVERILAGDDIERKRIHKATCSVAAYLLRATGRPTPFGLFAGVALATVGTASAVIGATHQAVARPDTLWVDHVRKELEGRADVLPYLTIQINTLAFRRGDTISLFRSGGRIASARVSRPLSVLLRATEEPATGRELLRLLIAAGGTPEQARRLIGQALADGYLISSLTAPMTVDDPAGHIVRMLRSHAEEFEPGTRDVLAQLDGAERLLGAHNRVSGTAAQKLRETADDLMRSAPAASRSRISLDLHLDAHVRVPGHVLAEAEHAADALVRLTRARGESPAWAAYATHFWERYGAGVLVPVRDAADLAAGIGYPADYPMSLWPETLPKMLARDEKLAAKAMHAAMTGTREIVITDADIDDLSDGSEVGPAAPHVELAIRIRSAGPSALDRGEFLLEARPAWTAGALTGRFTALLGAGLSDLYSTLPTMVQGALPAQLSFTPTFPHGENVARIPAVLPHVLSVGEHRESADHVIDVDDLAVFSTGRHLHLASISRRRVVEPLVLHPLALQKQAPPLARFLAMLTRGSVTAWTAFDWGPAAVALPFLPRIRYRRTILAPARWKLPAAALPAGPFTEQWQAALNDWVATWRCPARLDLHDDDRTMGLDLAEPLHGRLIHQHLQHHQLALLTETAMGDDLGWIGHAHEITLPLASTGPQMPHPDLTSAPLVTNQDLPRPGDVGRWLQAKVFTHPTAMDQIITHRLPDLFEDLGTSESWFVRYRSLHETDHLRIRVPAGSNALEGVAAWTEQLTTDRLASNLVIDGYRPEVGRYGTGPAMEAAEALFVADSLVTRYALTDLPHLEREVLCAHSMIDLAEGFLGTREGRTWIATAVPRGEGRSEITRPAVHQVRTHPLLTASPRLAAALAQRRSALGQYRARVDDQRLEQVLESLLHMHHNRMAGPDRASEDASRHAARQACRSLTARRDT</sequence>
<dbReference type="InterPro" id="IPR023809">
    <property type="entry name" value="Thiopep_bacteriocin_synth_dom"/>
</dbReference>
<dbReference type="AlphaFoldDB" id="A0A5P2WDZ0"/>
<dbReference type="NCBIfam" id="TIGR03891">
    <property type="entry name" value="thiopep_ocin"/>
    <property type="match status" value="1"/>
</dbReference>
<organism evidence="4 5">
    <name type="scientific">Streptomyces nodosus</name>
    <dbReference type="NCBI Taxonomy" id="40318"/>
    <lineage>
        <taxon>Bacteria</taxon>
        <taxon>Bacillati</taxon>
        <taxon>Actinomycetota</taxon>
        <taxon>Actinomycetes</taxon>
        <taxon>Kitasatosporales</taxon>
        <taxon>Streptomycetaceae</taxon>
        <taxon>Streptomyces</taxon>
    </lineage>
</organism>
<feature type="region of interest" description="Disordered" evidence="1">
    <location>
        <begin position="970"/>
        <end position="997"/>
    </location>
</feature>
<dbReference type="EMBL" id="CP023747">
    <property type="protein sequence ID" value="QEV41609.1"/>
    <property type="molecule type" value="Genomic_DNA"/>
</dbReference>
<evidence type="ECO:0000259" key="2">
    <source>
        <dbReference type="Pfam" id="PF04738"/>
    </source>
</evidence>
<protein>
    <submittedName>
        <fullName evidence="4">Lantibiotic dehydratase</fullName>
    </submittedName>
</protein>
<feature type="domain" description="Lantibiotic dehydratase N-terminal" evidence="2">
    <location>
        <begin position="56"/>
        <end position="686"/>
    </location>
</feature>